<keyword evidence="7" id="KW-1185">Reference proteome</keyword>
<evidence type="ECO:0000256" key="1">
    <source>
        <dbReference type="ARBA" id="ARBA00022737"/>
    </source>
</evidence>
<dbReference type="InterPro" id="IPR011989">
    <property type="entry name" value="ARM-like"/>
</dbReference>
<dbReference type="Pfam" id="PF00806">
    <property type="entry name" value="PUF"/>
    <property type="match status" value="1"/>
</dbReference>
<feature type="repeat" description="Pumilio" evidence="4">
    <location>
        <begin position="161"/>
        <end position="196"/>
    </location>
</feature>
<dbReference type="PROSITE" id="PS50303">
    <property type="entry name" value="PUM_HD"/>
    <property type="match status" value="1"/>
</dbReference>
<dbReference type="GO" id="GO:0005737">
    <property type="term" value="C:cytoplasm"/>
    <property type="evidence" value="ECO:0007669"/>
    <property type="project" value="TreeGrafter"/>
</dbReference>
<feature type="domain" description="PUM-HD" evidence="5">
    <location>
        <begin position="103"/>
        <end position="446"/>
    </location>
</feature>
<name>W9SIM3_9ROSA</name>
<dbReference type="InterPro" id="IPR033133">
    <property type="entry name" value="PUM-HD"/>
</dbReference>
<dbReference type="EMBL" id="KE346338">
    <property type="protein sequence ID" value="EXC33401.1"/>
    <property type="molecule type" value="Genomic_DNA"/>
</dbReference>
<feature type="repeat" description="Pumilio" evidence="4">
    <location>
        <begin position="125"/>
        <end position="160"/>
    </location>
</feature>
<dbReference type="InterPro" id="IPR016024">
    <property type="entry name" value="ARM-type_fold"/>
</dbReference>
<protein>
    <submittedName>
        <fullName evidence="6">Pumilio-12-like protein</fullName>
    </submittedName>
</protein>
<dbReference type="AlphaFoldDB" id="W9SIM3"/>
<dbReference type="SUPFAM" id="SSF48371">
    <property type="entry name" value="ARM repeat"/>
    <property type="match status" value="1"/>
</dbReference>
<keyword evidence="3" id="KW-0694">RNA-binding</keyword>
<organism evidence="6 7">
    <name type="scientific">Morus notabilis</name>
    <dbReference type="NCBI Taxonomy" id="981085"/>
    <lineage>
        <taxon>Eukaryota</taxon>
        <taxon>Viridiplantae</taxon>
        <taxon>Streptophyta</taxon>
        <taxon>Embryophyta</taxon>
        <taxon>Tracheophyta</taxon>
        <taxon>Spermatophyta</taxon>
        <taxon>Magnoliopsida</taxon>
        <taxon>eudicotyledons</taxon>
        <taxon>Gunneridae</taxon>
        <taxon>Pentapetalae</taxon>
        <taxon>rosids</taxon>
        <taxon>fabids</taxon>
        <taxon>Rosales</taxon>
        <taxon>Moraceae</taxon>
        <taxon>Moreae</taxon>
        <taxon>Morus</taxon>
    </lineage>
</organism>
<dbReference type="eggNOG" id="KOG2049">
    <property type="taxonomic scope" value="Eukaryota"/>
</dbReference>
<sequence length="451" mass="51368">MANTNPLTNLNQETSIRASSMDHSLEDVTINFRSLHIIRADETECSTGTNLNRCETCDRGDDQYSQVKTIIRQKIEEVLDEGNSADLKKRGSINVSQAGPSYQPQKNFEFYRAWRERDSIDCDAELRQRIAKLALDQQGSQWLQTKLDEDDKQTTDRIFGGIFVYMYDVMSNEHGSHVFARLIERCDESQLQLIVSMINLQSQPFAKLLFSKHGANSAKRLIKVLGKSSLVSVSNIISILARHFVWMMADRIACSVVLKCFDSLNVHQNQTLYEELAKNCLALATDDEGCIALKESIDYIKGPHRDQLLDKISTHALFLSQDPSGNYVVQRVLGLQNPFFTNKICLALVGNFVNLSMQKSASHVVEKCLKTSFGLDRVLSDFNAYDKLWEVARNKYGNYVIQRALEQAQTAKSPYYEKLVTKLCGDVEKWEKGYGRNIYYMILNSQRESKC</sequence>
<evidence type="ECO:0000256" key="3">
    <source>
        <dbReference type="ARBA" id="ARBA00022884"/>
    </source>
</evidence>
<accession>W9SIM3</accession>
<gene>
    <name evidence="6" type="ORF">L484_010811</name>
</gene>
<evidence type="ECO:0000256" key="4">
    <source>
        <dbReference type="PROSITE-ProRule" id="PRU00317"/>
    </source>
</evidence>
<evidence type="ECO:0000259" key="5">
    <source>
        <dbReference type="PROSITE" id="PS50303"/>
    </source>
</evidence>
<dbReference type="GO" id="GO:0003729">
    <property type="term" value="F:mRNA binding"/>
    <property type="evidence" value="ECO:0007669"/>
    <property type="project" value="TreeGrafter"/>
</dbReference>
<dbReference type="Proteomes" id="UP000030645">
    <property type="component" value="Unassembled WGS sequence"/>
</dbReference>
<evidence type="ECO:0000256" key="2">
    <source>
        <dbReference type="ARBA" id="ARBA00022845"/>
    </source>
</evidence>
<dbReference type="PANTHER" id="PTHR12537">
    <property type="entry name" value="RNA BINDING PROTEIN PUMILIO-RELATED"/>
    <property type="match status" value="1"/>
</dbReference>
<keyword evidence="1" id="KW-0677">Repeat</keyword>
<dbReference type="PANTHER" id="PTHR12537:SF137">
    <property type="entry name" value="PUMILIO HOMOLOG 16-RELATED"/>
    <property type="match status" value="1"/>
</dbReference>
<dbReference type="InterPro" id="IPR001313">
    <property type="entry name" value="Pumilio_RNA-bd_rpt"/>
</dbReference>
<evidence type="ECO:0000313" key="7">
    <source>
        <dbReference type="Proteomes" id="UP000030645"/>
    </source>
</evidence>
<dbReference type="SMART" id="SM00025">
    <property type="entry name" value="Pumilio"/>
    <property type="match status" value="7"/>
</dbReference>
<dbReference type="PROSITE" id="PS50302">
    <property type="entry name" value="PUM"/>
    <property type="match status" value="4"/>
</dbReference>
<dbReference type="GO" id="GO:0006417">
    <property type="term" value="P:regulation of translation"/>
    <property type="evidence" value="ECO:0007669"/>
    <property type="project" value="UniProtKB-KW"/>
</dbReference>
<evidence type="ECO:0000313" key="6">
    <source>
        <dbReference type="EMBL" id="EXC33401.1"/>
    </source>
</evidence>
<feature type="repeat" description="Pumilio" evidence="4">
    <location>
        <begin position="275"/>
        <end position="310"/>
    </location>
</feature>
<keyword evidence="2" id="KW-0810">Translation regulation</keyword>
<feature type="repeat" description="Pumilio" evidence="4">
    <location>
        <begin position="381"/>
        <end position="421"/>
    </location>
</feature>
<reference evidence="7" key="1">
    <citation type="submission" date="2013-01" db="EMBL/GenBank/DDBJ databases">
        <title>Draft Genome Sequence of a Mulberry Tree, Morus notabilis C.K. Schneid.</title>
        <authorList>
            <person name="He N."/>
            <person name="Zhao S."/>
        </authorList>
    </citation>
    <scope>NUCLEOTIDE SEQUENCE</scope>
</reference>
<dbReference type="Gene3D" id="1.25.10.10">
    <property type="entry name" value="Leucine-rich Repeat Variant"/>
    <property type="match status" value="1"/>
</dbReference>
<dbReference type="Pfam" id="PF22493">
    <property type="entry name" value="PUF_NOP9"/>
    <property type="match status" value="1"/>
</dbReference>
<proteinExistence type="predicted"/>